<keyword evidence="5" id="KW-0347">Helicase</keyword>
<dbReference type="PROSITE" id="PS00690">
    <property type="entry name" value="DEAH_ATP_HELICASE"/>
    <property type="match status" value="1"/>
</dbReference>
<feature type="compositionally biased region" description="Basic and acidic residues" evidence="10">
    <location>
        <begin position="1"/>
        <end position="10"/>
    </location>
</feature>
<keyword evidence="3" id="KW-0507">mRNA processing</keyword>
<dbReference type="GO" id="GO:0016887">
    <property type="term" value="F:ATP hydrolysis activity"/>
    <property type="evidence" value="ECO:0007669"/>
    <property type="project" value="InterPro"/>
</dbReference>
<evidence type="ECO:0000256" key="10">
    <source>
        <dbReference type="SAM" id="MobiDB-lite"/>
    </source>
</evidence>
<evidence type="ECO:0000259" key="11">
    <source>
        <dbReference type="PROSITE" id="PS51192"/>
    </source>
</evidence>
<dbReference type="SUPFAM" id="SSF52540">
    <property type="entry name" value="P-loop containing nucleoside triphosphate hydrolases"/>
    <property type="match status" value="1"/>
</dbReference>
<protein>
    <recommendedName>
        <fullName evidence="2">RNA helicase</fullName>
        <ecNumber evidence="2">3.6.4.13</ecNumber>
    </recommendedName>
</protein>
<dbReference type="GO" id="GO:0008380">
    <property type="term" value="P:RNA splicing"/>
    <property type="evidence" value="ECO:0007669"/>
    <property type="project" value="UniProtKB-KW"/>
</dbReference>
<feature type="region of interest" description="Disordered" evidence="10">
    <location>
        <begin position="1239"/>
        <end position="1265"/>
    </location>
</feature>
<dbReference type="PROSITE" id="PS51194">
    <property type="entry name" value="HELICASE_CTER"/>
    <property type="match status" value="1"/>
</dbReference>
<dbReference type="InterPro" id="IPR049945">
    <property type="entry name" value="AAA_22"/>
</dbReference>
<evidence type="ECO:0000256" key="2">
    <source>
        <dbReference type="ARBA" id="ARBA00012552"/>
    </source>
</evidence>
<feature type="domain" description="Helicase ATP-binding" evidence="11">
    <location>
        <begin position="60"/>
        <end position="227"/>
    </location>
</feature>
<dbReference type="CDD" id="cd18791">
    <property type="entry name" value="SF2_C_RHA"/>
    <property type="match status" value="1"/>
</dbReference>
<evidence type="ECO:0000256" key="1">
    <source>
        <dbReference type="ARBA" id="ARBA00005641"/>
    </source>
</evidence>
<dbReference type="GO" id="GO:0003723">
    <property type="term" value="F:RNA binding"/>
    <property type="evidence" value="ECO:0007669"/>
    <property type="project" value="TreeGrafter"/>
</dbReference>
<reference evidence="13" key="1">
    <citation type="submission" date="2021-02" db="EMBL/GenBank/DDBJ databases">
        <authorList>
            <person name="Dougan E. K."/>
            <person name="Rhodes N."/>
            <person name="Thang M."/>
            <person name="Chan C."/>
        </authorList>
    </citation>
    <scope>NUCLEOTIDE SEQUENCE</scope>
</reference>
<accession>A0A813KER1</accession>
<dbReference type="InterPro" id="IPR027417">
    <property type="entry name" value="P-loop_NTPase"/>
</dbReference>
<comment type="catalytic activity">
    <reaction evidence="9">
        <text>ATP + H2O = ADP + phosphate + H(+)</text>
        <dbReference type="Rhea" id="RHEA:13065"/>
        <dbReference type="ChEBI" id="CHEBI:15377"/>
        <dbReference type="ChEBI" id="CHEBI:15378"/>
        <dbReference type="ChEBI" id="CHEBI:30616"/>
        <dbReference type="ChEBI" id="CHEBI:43474"/>
        <dbReference type="ChEBI" id="CHEBI:456216"/>
        <dbReference type="EC" id="3.6.4.13"/>
    </reaction>
</comment>
<dbReference type="InterPro" id="IPR044756">
    <property type="entry name" value="DHX15_DEXHc"/>
</dbReference>
<dbReference type="EMBL" id="CAJNNW010030914">
    <property type="protein sequence ID" value="CAE8705148.1"/>
    <property type="molecule type" value="Genomic_DNA"/>
</dbReference>
<dbReference type="Pfam" id="PF00150">
    <property type="entry name" value="Cellulase"/>
    <property type="match status" value="1"/>
</dbReference>
<dbReference type="GO" id="GO:0005524">
    <property type="term" value="F:ATP binding"/>
    <property type="evidence" value="ECO:0007669"/>
    <property type="project" value="InterPro"/>
</dbReference>
<dbReference type="Pfam" id="PF00271">
    <property type="entry name" value="Helicase_C"/>
    <property type="match status" value="1"/>
</dbReference>
<dbReference type="InterPro" id="IPR002464">
    <property type="entry name" value="DNA/RNA_helicase_DEAH_CS"/>
</dbReference>
<dbReference type="PANTHER" id="PTHR18934:SF109">
    <property type="entry name" value="ATP-DEPENDENT RNA HELICASE DHX15 HOMOLOG"/>
    <property type="match status" value="1"/>
</dbReference>
<dbReference type="GO" id="GO:0006397">
    <property type="term" value="P:mRNA processing"/>
    <property type="evidence" value="ECO:0007669"/>
    <property type="project" value="UniProtKB-KW"/>
</dbReference>
<dbReference type="FunFam" id="3.40.50.300:FF:001148">
    <property type="entry name" value="Pre-mRNA-splicing factor ATP-dependent RNA helicase DHX15/PRP43"/>
    <property type="match status" value="1"/>
</dbReference>
<dbReference type="SUPFAM" id="SSF51445">
    <property type="entry name" value="(Trans)glycosidases"/>
    <property type="match status" value="1"/>
</dbReference>
<dbReference type="EC" id="3.6.4.13" evidence="2"/>
<organism evidence="13 14">
    <name type="scientific">Polarella glacialis</name>
    <name type="common">Dinoflagellate</name>
    <dbReference type="NCBI Taxonomy" id="89957"/>
    <lineage>
        <taxon>Eukaryota</taxon>
        <taxon>Sar</taxon>
        <taxon>Alveolata</taxon>
        <taxon>Dinophyceae</taxon>
        <taxon>Suessiales</taxon>
        <taxon>Suessiaceae</taxon>
        <taxon>Polarella</taxon>
    </lineage>
</organism>
<dbReference type="InterPro" id="IPR001650">
    <property type="entry name" value="Helicase_C-like"/>
</dbReference>
<dbReference type="SMART" id="SM00490">
    <property type="entry name" value="HELICc"/>
    <property type="match status" value="1"/>
</dbReference>
<dbReference type="Proteomes" id="UP000626109">
    <property type="component" value="Unassembled WGS sequence"/>
</dbReference>
<feature type="region of interest" description="Disordered" evidence="10">
    <location>
        <begin position="1"/>
        <end position="24"/>
    </location>
</feature>
<keyword evidence="6" id="KW-0508">mRNA splicing</keyword>
<sequence>MDAAAEKRPSDSAADGQPEKKAKVEATVNPLTHQTYSQRYYEILEKRKNLPAWEARKEFLKLVKRNQSVVLVGETGSGKTTQLPQFLLEAGYHMQGGQNRAIACTQPRRVAAMSVAQRVADELDVQLSTHVGYLIRFEDKTSPETILKFLTDGMLLREAMTDPLLSKYSVIILDEAHERTLATDVLFGLLKEVLKRRPDLKLVIMSATMDAQKMQGYFDNAPLLNIPGRTHPVELFYTAEPEKDYLEAAIRTVVQIHTSEPEGDVLLFLTGEEEIENACRALRKEGQRYPEHGELVAVPLYSSLPPAQQQKIFEAAPGPKYAGGPCGRKVVISTNVAETSITIDGIVYVVDPGFAKQKEVVLQADMNYTSFDCRDDPQHVPHAEYEPKLVVAEKVSFLGYKWPTRPNVLQPWPIQFTKAEDDWKTIFASDFRAPNQLFAQVALACGTKLLEEVRGPDSHAVFDVTLEHASRLYEAACYSLAAEACVMVMPPSSMVHGSTCLVDDECKGLAKDTVAKGMDSPALWNPPEYNLRDEIERVAKVLWVFSLLLVFPGAATGLDGLIFASTHDPLLCLGLRDSASLTLVDCDDKGVGVLWNRSQDNAKAYGQLTLLVPGRPCAAVQWPGGPEQLLNASLALGDQNETLVQGSSAHATSTACTAGWEWRLDETLRLEVRPLHSGDVPGWPNGSDASNWCLHRLQQGAGAQIALAACNASLKEQQQWLPLVRGSGNPNARLAEVSFPLRSQGRHLVDAAGRVVRLRGTNWYGAHMEQKVFNGLDRQPLKRIVRLMKHLGFNSMRLNYAVQMWLDHARGIKDIPFPQFLTGNPQLYNRTVFEVFDAVVKEVTSQGLLVVLNAHTNQYRWCCSLDDEQGLWWNKDMSEGDFFGHLTGIAARYASNPRVIGFDPRNEPRPNHPDGDGDNPILIWWDTTVWGGCIDVTLKTYGVSPITLGHMSQAGVCLPEHTADWRIGATQSAYAIWHGNPDALVFIEGTGGADLTRPFASPPPFKQLCLDSRVVWSVHDYSWFWKWMELNTVLSSGGPGGMPSFERVFGILESLYTDGAEKDVSYENYEKSRDFSWGFMLNDNHAPVWIGEFGDGGADGVWWNHFLQYAKEKDLDWCYWSLDGVRYPKGMVIDGGYMSGSQRLDSGPDGFAEDSVDAYGLVRTDYVGLKSPEQMLQLISIQAPVLSDVVGAQPPGTCTFDPELHPITGTLPHPRGFRAYMDTGRTCQNRHLQEDPQVFAASGGHPQNNNLHRRLSKSSTSKDKERERMAAKVAADSGTQRIEACKAEPLATRPREPGSLIKEARLRARDRLAGAASRPNPVDVALRRSTLAYFRHTFCI</sequence>
<dbReference type="GO" id="GO:0000272">
    <property type="term" value="P:polysaccharide catabolic process"/>
    <property type="evidence" value="ECO:0007669"/>
    <property type="project" value="InterPro"/>
</dbReference>
<evidence type="ECO:0000256" key="9">
    <source>
        <dbReference type="ARBA" id="ARBA00047984"/>
    </source>
</evidence>
<evidence type="ECO:0000256" key="6">
    <source>
        <dbReference type="ARBA" id="ARBA00023187"/>
    </source>
</evidence>
<comment type="similarity">
    <text evidence="1">Belongs to the glycosyl hydrolase 5 (cellulase A) family.</text>
</comment>
<evidence type="ECO:0000256" key="5">
    <source>
        <dbReference type="ARBA" id="ARBA00022806"/>
    </source>
</evidence>
<dbReference type="InterPro" id="IPR003593">
    <property type="entry name" value="AAA+_ATPase"/>
</dbReference>
<gene>
    <name evidence="13" type="ORF">PGLA2088_LOCUS33551</name>
</gene>
<dbReference type="SMART" id="SM00382">
    <property type="entry name" value="AAA"/>
    <property type="match status" value="1"/>
</dbReference>
<dbReference type="InterPro" id="IPR017853">
    <property type="entry name" value="GH"/>
</dbReference>
<dbReference type="Gene3D" id="3.20.20.80">
    <property type="entry name" value="Glycosidases"/>
    <property type="match status" value="1"/>
</dbReference>
<dbReference type="GO" id="GO:0004553">
    <property type="term" value="F:hydrolase activity, hydrolyzing O-glycosyl compounds"/>
    <property type="evidence" value="ECO:0007669"/>
    <property type="project" value="InterPro"/>
</dbReference>
<evidence type="ECO:0000313" key="14">
    <source>
        <dbReference type="Proteomes" id="UP000626109"/>
    </source>
</evidence>
<feature type="domain" description="Helicase C-terminal" evidence="12">
    <location>
        <begin position="252"/>
        <end position="410"/>
    </location>
</feature>
<keyword evidence="4" id="KW-0378">Hydrolase</keyword>
<keyword evidence="5" id="KW-0067">ATP-binding</keyword>
<dbReference type="GO" id="GO:0003724">
    <property type="term" value="F:RNA helicase activity"/>
    <property type="evidence" value="ECO:0007669"/>
    <property type="project" value="UniProtKB-EC"/>
</dbReference>
<keyword evidence="7" id="KW-0326">Glycosidase</keyword>
<keyword evidence="5" id="KW-0547">Nucleotide-binding</keyword>
<dbReference type="PROSITE" id="PS51192">
    <property type="entry name" value="HELICASE_ATP_BIND_1"/>
    <property type="match status" value="1"/>
</dbReference>
<evidence type="ECO:0000256" key="4">
    <source>
        <dbReference type="ARBA" id="ARBA00022801"/>
    </source>
</evidence>
<dbReference type="Gene3D" id="3.40.50.300">
    <property type="entry name" value="P-loop containing nucleotide triphosphate hydrolases"/>
    <property type="match status" value="2"/>
</dbReference>
<dbReference type="CDD" id="cd17973">
    <property type="entry name" value="DEXHc_DHX15"/>
    <property type="match status" value="1"/>
</dbReference>
<dbReference type="PANTHER" id="PTHR18934">
    <property type="entry name" value="ATP-DEPENDENT RNA HELICASE"/>
    <property type="match status" value="1"/>
</dbReference>
<evidence type="ECO:0000313" key="13">
    <source>
        <dbReference type="EMBL" id="CAE8705148.1"/>
    </source>
</evidence>
<evidence type="ECO:0000256" key="3">
    <source>
        <dbReference type="ARBA" id="ARBA00022664"/>
    </source>
</evidence>
<dbReference type="Pfam" id="PF13401">
    <property type="entry name" value="AAA_22"/>
    <property type="match status" value="1"/>
</dbReference>
<proteinExistence type="inferred from homology"/>
<dbReference type="InterPro" id="IPR014001">
    <property type="entry name" value="Helicase_ATP-bd"/>
</dbReference>
<name>A0A813KER1_POLGL</name>
<comment type="caution">
    <text evidence="13">The sequence shown here is derived from an EMBL/GenBank/DDBJ whole genome shotgun (WGS) entry which is preliminary data.</text>
</comment>
<dbReference type="InterPro" id="IPR001547">
    <property type="entry name" value="Glyco_hydro_5"/>
</dbReference>
<dbReference type="SMART" id="SM00487">
    <property type="entry name" value="DEXDc"/>
    <property type="match status" value="1"/>
</dbReference>
<evidence type="ECO:0000259" key="12">
    <source>
        <dbReference type="PROSITE" id="PS51194"/>
    </source>
</evidence>
<evidence type="ECO:0000256" key="8">
    <source>
        <dbReference type="ARBA" id="ARBA00024333"/>
    </source>
</evidence>
<evidence type="ECO:0000256" key="7">
    <source>
        <dbReference type="ARBA" id="ARBA00023295"/>
    </source>
</evidence>
<comment type="similarity">
    <text evidence="8">Belongs to the DEAD box helicase family. DEAH subfamily. DDX15/PRP43 sub-subfamily.</text>
</comment>